<gene>
    <name evidence="5" type="primary">rlmB</name>
    <name evidence="5" type="ORF">FJO69_01220</name>
</gene>
<organism evidence="5 6">
    <name type="scientific">[Mycoplasma] falconis</name>
    <dbReference type="NCBI Taxonomy" id="92403"/>
    <lineage>
        <taxon>Bacteria</taxon>
        <taxon>Bacillati</taxon>
        <taxon>Mycoplasmatota</taxon>
        <taxon>Mycoplasmoidales</taxon>
        <taxon>Metamycoplasmataceae</taxon>
        <taxon>Metamycoplasma</taxon>
    </lineage>
</organism>
<dbReference type="Proteomes" id="UP000319776">
    <property type="component" value="Unassembled WGS sequence"/>
</dbReference>
<comment type="caution">
    <text evidence="5">The sequence shown here is derived from an EMBL/GenBank/DDBJ whole genome shotgun (WGS) entry which is preliminary data.</text>
</comment>
<dbReference type="AlphaFoldDB" id="A0A501XAN9"/>
<dbReference type="Pfam" id="PF08032">
    <property type="entry name" value="SpoU_sub_bind"/>
    <property type="match status" value="1"/>
</dbReference>
<evidence type="ECO:0000313" key="5">
    <source>
        <dbReference type="EMBL" id="TPE57536.1"/>
    </source>
</evidence>
<dbReference type="GO" id="GO:0005829">
    <property type="term" value="C:cytosol"/>
    <property type="evidence" value="ECO:0007669"/>
    <property type="project" value="TreeGrafter"/>
</dbReference>
<comment type="similarity">
    <text evidence="1">Belongs to the class IV-like SAM-binding methyltransferase superfamily. RNA methyltransferase TrmH family.</text>
</comment>
<dbReference type="CDD" id="cd18103">
    <property type="entry name" value="SpoU-like_RlmB"/>
    <property type="match status" value="1"/>
</dbReference>
<evidence type="ECO:0000256" key="1">
    <source>
        <dbReference type="ARBA" id="ARBA00007228"/>
    </source>
</evidence>
<dbReference type="SUPFAM" id="SSF55315">
    <property type="entry name" value="L30e-like"/>
    <property type="match status" value="1"/>
</dbReference>
<evidence type="ECO:0000259" key="4">
    <source>
        <dbReference type="SMART" id="SM00967"/>
    </source>
</evidence>
<reference evidence="5 6" key="1">
    <citation type="submission" date="2019-06" db="EMBL/GenBank/DDBJ databases">
        <title>Mycoplasma falconis type strain whole genome sequence.</title>
        <authorList>
            <person name="Spergser J."/>
        </authorList>
    </citation>
    <scope>NUCLEOTIDE SEQUENCE [LARGE SCALE GENOMIC DNA]</scope>
    <source>
        <strain evidence="5 6">ATCC 51372</strain>
    </source>
</reference>
<keyword evidence="2 5" id="KW-0489">Methyltransferase</keyword>
<dbReference type="EMBL" id="VFSS01000003">
    <property type="protein sequence ID" value="TPE57536.1"/>
    <property type="molecule type" value="Genomic_DNA"/>
</dbReference>
<evidence type="ECO:0000256" key="3">
    <source>
        <dbReference type="ARBA" id="ARBA00022679"/>
    </source>
</evidence>
<accession>A0A501XAN9</accession>
<dbReference type="InterPro" id="IPR029026">
    <property type="entry name" value="tRNA_m1G_MTases_N"/>
</dbReference>
<dbReference type="InterPro" id="IPR029028">
    <property type="entry name" value="Alpha/beta_knot_MTases"/>
</dbReference>
<dbReference type="Gene3D" id="3.30.1330.30">
    <property type="match status" value="1"/>
</dbReference>
<sequence length="231" mass="25823">MKKIIYGRNSVLEALENKYPISKIYLQKGLTNKNLKFNNITFLDLTQMNKMTNNGNHQGYIAEIEEYKYYDLGSIFKDKANKVLMLDHVQDPQNFGAIIRSANVFGIKHIIIPKNRAVDVTPVVLKTSSGGFNNVKIIKVASLFDCIAELKKQGFWIYASALNQSAKKMQNIKFADPTCIVVGNEGSGVSNTIIKHADEVVYIEQNEGSVQSLNVSAATAILLYELDKQVK</sequence>
<dbReference type="GO" id="GO:0008173">
    <property type="term" value="F:RNA methyltransferase activity"/>
    <property type="evidence" value="ECO:0007669"/>
    <property type="project" value="InterPro"/>
</dbReference>
<dbReference type="SMART" id="SM00967">
    <property type="entry name" value="SpoU_sub_bind"/>
    <property type="match status" value="1"/>
</dbReference>
<feature type="domain" description="RNA 2-O ribose methyltransferase substrate binding" evidence="4">
    <location>
        <begin position="4"/>
        <end position="70"/>
    </location>
</feature>
<dbReference type="OrthoDB" id="9794400at2"/>
<keyword evidence="6" id="KW-1185">Reference proteome</keyword>
<dbReference type="Gene3D" id="3.40.1280.10">
    <property type="match status" value="1"/>
</dbReference>
<dbReference type="InterPro" id="IPR004441">
    <property type="entry name" value="rRNA_MeTrfase_TrmH"/>
</dbReference>
<proteinExistence type="inferred from homology"/>
<dbReference type="GO" id="GO:0003723">
    <property type="term" value="F:RNA binding"/>
    <property type="evidence" value="ECO:0007669"/>
    <property type="project" value="InterPro"/>
</dbReference>
<dbReference type="InterPro" id="IPR001537">
    <property type="entry name" value="SpoU_MeTrfase"/>
</dbReference>
<dbReference type="GO" id="GO:0032259">
    <property type="term" value="P:methylation"/>
    <property type="evidence" value="ECO:0007669"/>
    <property type="project" value="UniProtKB-KW"/>
</dbReference>
<name>A0A501XAN9_9BACT</name>
<dbReference type="Pfam" id="PF00588">
    <property type="entry name" value="SpoU_methylase"/>
    <property type="match status" value="1"/>
</dbReference>
<dbReference type="PANTHER" id="PTHR46429:SF1">
    <property type="entry name" value="23S RRNA (GUANOSINE-2'-O-)-METHYLTRANSFERASE RLMB"/>
    <property type="match status" value="1"/>
</dbReference>
<evidence type="ECO:0000256" key="2">
    <source>
        <dbReference type="ARBA" id="ARBA00022603"/>
    </source>
</evidence>
<protein>
    <submittedName>
        <fullName evidence="5">23S rRNA (Guanosine(2251)-2'-O)-methyltransferase RlmB</fullName>
    </submittedName>
</protein>
<keyword evidence="3 5" id="KW-0808">Transferase</keyword>
<evidence type="ECO:0000313" key="6">
    <source>
        <dbReference type="Proteomes" id="UP000319776"/>
    </source>
</evidence>
<dbReference type="NCBIfam" id="TIGR00186">
    <property type="entry name" value="rRNA_methyl_3"/>
    <property type="match status" value="1"/>
</dbReference>
<dbReference type="InterPro" id="IPR013123">
    <property type="entry name" value="SpoU_subst-bd"/>
</dbReference>
<dbReference type="SUPFAM" id="SSF75217">
    <property type="entry name" value="alpha/beta knot"/>
    <property type="match status" value="1"/>
</dbReference>
<dbReference type="InterPro" id="IPR029064">
    <property type="entry name" value="Ribosomal_eL30-like_sf"/>
</dbReference>
<dbReference type="PANTHER" id="PTHR46429">
    <property type="entry name" value="23S RRNA (GUANOSINE-2'-O-)-METHYLTRANSFERASE RLMB"/>
    <property type="match status" value="1"/>
</dbReference>
<dbReference type="GO" id="GO:0006396">
    <property type="term" value="P:RNA processing"/>
    <property type="evidence" value="ECO:0007669"/>
    <property type="project" value="InterPro"/>
</dbReference>
<dbReference type="RefSeq" id="WP_140781188.1">
    <property type="nucleotide sequence ID" value="NZ_VFSS01000003.1"/>
</dbReference>